<feature type="domain" description="CHASE2" evidence="1">
    <location>
        <begin position="6"/>
        <end position="254"/>
    </location>
</feature>
<name>A0A7X0U7P5_9BURK</name>
<gene>
    <name evidence="2" type="ORF">HNP48_001026</name>
</gene>
<reference evidence="2 3" key="1">
    <citation type="submission" date="2020-08" db="EMBL/GenBank/DDBJ databases">
        <title>Functional genomics of gut bacteria from endangered species of beetles.</title>
        <authorList>
            <person name="Carlos-Shanley C."/>
        </authorList>
    </citation>
    <scope>NUCLEOTIDE SEQUENCE [LARGE SCALE GENOMIC DNA]</scope>
    <source>
        <strain evidence="2 3">S00198</strain>
    </source>
</reference>
<dbReference type="AlphaFoldDB" id="A0A7X0U7P5"/>
<protein>
    <submittedName>
        <fullName evidence="2">CHASE2 domain-containing sensor protein</fullName>
    </submittedName>
</protein>
<dbReference type="Pfam" id="PF05226">
    <property type="entry name" value="CHASE2"/>
    <property type="match status" value="1"/>
</dbReference>
<organism evidence="2 3">
    <name type="scientific">Acidovorax soli</name>
    <dbReference type="NCBI Taxonomy" id="592050"/>
    <lineage>
        <taxon>Bacteria</taxon>
        <taxon>Pseudomonadati</taxon>
        <taxon>Pseudomonadota</taxon>
        <taxon>Betaproteobacteria</taxon>
        <taxon>Burkholderiales</taxon>
        <taxon>Comamonadaceae</taxon>
        <taxon>Acidovorax</taxon>
    </lineage>
</organism>
<evidence type="ECO:0000313" key="2">
    <source>
        <dbReference type="EMBL" id="MBB6558362.1"/>
    </source>
</evidence>
<sequence length="256" mass="27086">MAGMWVGPAAARVAEAGAGPPSGLEFVAVTDEDIAHFGDFPFSRAISATVIHRLAQAGARSIVYKFFVDEPRDADAQLATALARIPSFLQIDLADVVEGPDGLMHGSAVGPNSRLAPAAAGFGFVHQRAAGAEESIEVQAQVNGRTVQSLSLLAAQELVRAKAVITPSELRLGPRRFVLDGKGQARCFHAQQPVPEGHSFRSVVDGSRRFLARFRDKVVVIGHMASNTPRLAVGQGRELPVHAIFLQQVACLAASP</sequence>
<evidence type="ECO:0000313" key="3">
    <source>
        <dbReference type="Proteomes" id="UP000575083"/>
    </source>
</evidence>
<comment type="caution">
    <text evidence="2">The sequence shown here is derived from an EMBL/GenBank/DDBJ whole genome shotgun (WGS) entry which is preliminary data.</text>
</comment>
<dbReference type="Proteomes" id="UP000575083">
    <property type="component" value="Unassembled WGS sequence"/>
</dbReference>
<dbReference type="InterPro" id="IPR007890">
    <property type="entry name" value="CHASE2"/>
</dbReference>
<dbReference type="EMBL" id="JACHLK010000002">
    <property type="protein sequence ID" value="MBB6558362.1"/>
    <property type="molecule type" value="Genomic_DNA"/>
</dbReference>
<proteinExistence type="predicted"/>
<dbReference type="SMART" id="SM01080">
    <property type="entry name" value="CHASE2"/>
    <property type="match status" value="1"/>
</dbReference>
<keyword evidence="3" id="KW-1185">Reference proteome</keyword>
<evidence type="ECO:0000259" key="1">
    <source>
        <dbReference type="SMART" id="SM01080"/>
    </source>
</evidence>
<accession>A0A7X0U7P5</accession>